<reference evidence="1" key="2">
    <citation type="journal article" date="2015" name="Fish Shellfish Immunol.">
        <title>Early steps in the European eel (Anguilla anguilla)-Vibrio vulnificus interaction in the gills: Role of the RtxA13 toxin.</title>
        <authorList>
            <person name="Callol A."/>
            <person name="Pajuelo D."/>
            <person name="Ebbesson L."/>
            <person name="Teles M."/>
            <person name="MacKenzie S."/>
            <person name="Amaro C."/>
        </authorList>
    </citation>
    <scope>NUCLEOTIDE SEQUENCE</scope>
</reference>
<proteinExistence type="predicted"/>
<name>A0A0E9U7K9_ANGAN</name>
<accession>A0A0E9U7K9</accession>
<dbReference type="EMBL" id="GBXM01047417">
    <property type="protein sequence ID" value="JAH61160.1"/>
    <property type="molecule type" value="Transcribed_RNA"/>
</dbReference>
<sequence>MPLDRYQFQPQDILRFIIKLTWEKATFLSFTSSNPTPVLMFEALSTYSIPAC</sequence>
<organism evidence="1">
    <name type="scientific">Anguilla anguilla</name>
    <name type="common">European freshwater eel</name>
    <name type="synonym">Muraena anguilla</name>
    <dbReference type="NCBI Taxonomy" id="7936"/>
    <lineage>
        <taxon>Eukaryota</taxon>
        <taxon>Metazoa</taxon>
        <taxon>Chordata</taxon>
        <taxon>Craniata</taxon>
        <taxon>Vertebrata</taxon>
        <taxon>Euteleostomi</taxon>
        <taxon>Actinopterygii</taxon>
        <taxon>Neopterygii</taxon>
        <taxon>Teleostei</taxon>
        <taxon>Anguilliformes</taxon>
        <taxon>Anguillidae</taxon>
        <taxon>Anguilla</taxon>
    </lineage>
</organism>
<protein>
    <submittedName>
        <fullName evidence="1">Uncharacterized protein</fullName>
    </submittedName>
</protein>
<reference evidence="1" key="1">
    <citation type="submission" date="2014-11" db="EMBL/GenBank/DDBJ databases">
        <authorList>
            <person name="Amaro Gonzalez C."/>
        </authorList>
    </citation>
    <scope>NUCLEOTIDE SEQUENCE</scope>
</reference>
<evidence type="ECO:0000313" key="1">
    <source>
        <dbReference type="EMBL" id="JAH61160.1"/>
    </source>
</evidence>
<dbReference type="AlphaFoldDB" id="A0A0E9U7K9"/>